<reference evidence="3 4" key="1">
    <citation type="submission" date="2020-10" db="EMBL/GenBank/DDBJ databases">
        <title>The Coptis chinensis genome and diversification of protoberbering-type alkaloids.</title>
        <authorList>
            <person name="Wang B."/>
            <person name="Shu S."/>
            <person name="Song C."/>
            <person name="Liu Y."/>
        </authorList>
    </citation>
    <scope>NUCLEOTIDE SEQUENCE [LARGE SCALE GENOMIC DNA]</scope>
    <source>
        <strain evidence="3">HL-2020</strain>
        <tissue evidence="3">Leaf</tissue>
    </source>
</reference>
<dbReference type="GO" id="GO:0006260">
    <property type="term" value="P:DNA replication"/>
    <property type="evidence" value="ECO:0007669"/>
    <property type="project" value="TreeGrafter"/>
</dbReference>
<evidence type="ECO:0000313" key="4">
    <source>
        <dbReference type="Proteomes" id="UP000631114"/>
    </source>
</evidence>
<dbReference type="OrthoDB" id="1706674at2759"/>
<dbReference type="PANTHER" id="PTHR10290:SF23">
    <property type="entry name" value="DNA TOPOISOMERASE 1 BETA"/>
    <property type="match status" value="1"/>
</dbReference>
<feature type="region of interest" description="Disordered" evidence="1">
    <location>
        <begin position="321"/>
        <end position="367"/>
    </location>
</feature>
<dbReference type="InterPro" id="IPR051062">
    <property type="entry name" value="Topoisomerase_IB"/>
</dbReference>
<dbReference type="InterPro" id="IPR011010">
    <property type="entry name" value="DNA_brk_join_enz"/>
</dbReference>
<dbReference type="GO" id="GO:0005694">
    <property type="term" value="C:chromosome"/>
    <property type="evidence" value="ECO:0007669"/>
    <property type="project" value="InterPro"/>
</dbReference>
<feature type="compositionally biased region" description="Polar residues" evidence="1">
    <location>
        <begin position="188"/>
        <end position="202"/>
    </location>
</feature>
<dbReference type="InterPro" id="IPR025834">
    <property type="entry name" value="TopoI_C_dom"/>
</dbReference>
<dbReference type="Gene3D" id="1.10.132.10">
    <property type="match status" value="1"/>
</dbReference>
<dbReference type="GO" id="GO:0006265">
    <property type="term" value="P:DNA topological change"/>
    <property type="evidence" value="ECO:0007669"/>
    <property type="project" value="InterPro"/>
</dbReference>
<sequence>MVEDEIISGSLVSLYTLPGNTPYKYGFIKWLDTQFNQGHNMILERNNIGIDFKFHKVWGQLMKTGYQNSRFAHQFHKVWGQLMKTGYQNSRFAHQVICFSEAFLFKEDLKTVALDTSKINYLDPRISVAWCKRHEVPIEKVVFILPDSYIDPPNEEYGGDKYENRIITHRPPRSDYRFGRYGDRKRSNGYNKTGPPQRQNFAPSPAAPGDGRNYVAQQNYPLQQNFNSTPIGPGDGRGTGVQSNSIPQSYITQQNYGPVPVGQQTGGRETYQAEQREPMPSYQRTSHRREEEIICLQRIGISEAIVGTLVLLLEATSLQGASSSYSQSYPGPGKGQRFSQMEQRDGMQGGEQQNFNPPMGQMRNDQV</sequence>
<protein>
    <recommendedName>
        <fullName evidence="2">Topoisomerase I C-terminal domain-containing protein</fullName>
    </recommendedName>
</protein>
<dbReference type="GO" id="GO:0005730">
    <property type="term" value="C:nucleolus"/>
    <property type="evidence" value="ECO:0007669"/>
    <property type="project" value="TreeGrafter"/>
</dbReference>
<dbReference type="EMBL" id="JADFTS010000002">
    <property type="protein sequence ID" value="KAF9620094.1"/>
    <property type="molecule type" value="Genomic_DNA"/>
</dbReference>
<dbReference type="Proteomes" id="UP000631114">
    <property type="component" value="Unassembled WGS sequence"/>
</dbReference>
<gene>
    <name evidence="3" type="ORF">IFM89_010744</name>
</gene>
<dbReference type="GO" id="GO:0003917">
    <property type="term" value="F:DNA topoisomerase type I (single strand cut, ATP-independent) activity"/>
    <property type="evidence" value="ECO:0007669"/>
    <property type="project" value="InterPro"/>
</dbReference>
<keyword evidence="4" id="KW-1185">Reference proteome</keyword>
<feature type="compositionally biased region" description="Basic and acidic residues" evidence="1">
    <location>
        <begin position="168"/>
        <end position="186"/>
    </location>
</feature>
<evidence type="ECO:0000256" key="1">
    <source>
        <dbReference type="SAM" id="MobiDB-lite"/>
    </source>
</evidence>
<dbReference type="GO" id="GO:0007059">
    <property type="term" value="P:chromosome segregation"/>
    <property type="evidence" value="ECO:0007669"/>
    <property type="project" value="TreeGrafter"/>
</dbReference>
<feature type="region of interest" description="Disordered" evidence="1">
    <location>
        <begin position="263"/>
        <end position="286"/>
    </location>
</feature>
<name>A0A835MAR5_9MAGN</name>
<organism evidence="3 4">
    <name type="scientific">Coptis chinensis</name>
    <dbReference type="NCBI Taxonomy" id="261450"/>
    <lineage>
        <taxon>Eukaryota</taxon>
        <taxon>Viridiplantae</taxon>
        <taxon>Streptophyta</taxon>
        <taxon>Embryophyta</taxon>
        <taxon>Tracheophyta</taxon>
        <taxon>Spermatophyta</taxon>
        <taxon>Magnoliopsida</taxon>
        <taxon>Ranunculales</taxon>
        <taxon>Ranunculaceae</taxon>
        <taxon>Coptidoideae</taxon>
        <taxon>Coptis</taxon>
    </lineage>
</organism>
<dbReference type="GO" id="GO:0003677">
    <property type="term" value="F:DNA binding"/>
    <property type="evidence" value="ECO:0007669"/>
    <property type="project" value="InterPro"/>
</dbReference>
<dbReference type="Pfam" id="PF14370">
    <property type="entry name" value="Topo_C_assoc"/>
    <property type="match status" value="1"/>
</dbReference>
<dbReference type="AlphaFoldDB" id="A0A835MAR5"/>
<dbReference type="InterPro" id="IPR014727">
    <property type="entry name" value="TopoI_cat_a/b-sub_euk"/>
</dbReference>
<evidence type="ECO:0000259" key="2">
    <source>
        <dbReference type="Pfam" id="PF14370"/>
    </source>
</evidence>
<feature type="region of interest" description="Disordered" evidence="1">
    <location>
        <begin position="168"/>
        <end position="213"/>
    </location>
</feature>
<dbReference type="PANTHER" id="PTHR10290">
    <property type="entry name" value="DNA TOPOISOMERASE I"/>
    <property type="match status" value="1"/>
</dbReference>
<comment type="caution">
    <text evidence="3">The sequence shown here is derived from an EMBL/GenBank/DDBJ whole genome shotgun (WGS) entry which is preliminary data.</text>
</comment>
<accession>A0A835MAR5</accession>
<evidence type="ECO:0000313" key="3">
    <source>
        <dbReference type="EMBL" id="KAF9620094.1"/>
    </source>
</evidence>
<feature type="domain" description="Topoisomerase I C-terminal" evidence="2">
    <location>
        <begin position="106"/>
        <end position="141"/>
    </location>
</feature>
<feature type="compositionally biased region" description="Low complexity" evidence="1">
    <location>
        <begin position="321"/>
        <end position="331"/>
    </location>
</feature>
<proteinExistence type="predicted"/>
<dbReference type="SUPFAM" id="SSF56349">
    <property type="entry name" value="DNA breaking-rejoining enzymes"/>
    <property type="match status" value="1"/>
</dbReference>